<dbReference type="GeneID" id="87916002"/>
<sequence>MAYNDDSVLARLSALNESHDSIATAAQWIMFHRRHADRTVALWMQRLKDSSSTKRLSLVYLANGMHSTTIICALALSIKKDSMLTQRTSANTLWKEVAQQSRIRHKEDFIIAFSPVIAEAAAVAYKGAPAEIQGKLRRVIDVWKDRAIFEAPIQAAIEARLTELDKARGSVKPGFGGSPFGSSASSVPSEFTPLVSAHQTVTKLSVPLKTTIASATQEYEKQVDPTVPAPSAPVYAARLNGLLKTLASAESAVAECVKARESLISGLEKMLDSNRAALENEKNAASELSGRKREIEDKKQQVEVAIMRALGPADGNGAHTEGETGGPPTELDRPEMEALTPPGMDDDYEDTRPESIDYDYDEDVKPSEDVPAAEPSVAKASTYTQSLPISTNGSNKRRRVDDGSDFPDLGNDGEIDAEVAEMLKEGGDI</sequence>
<keyword evidence="3" id="KW-1133">Transmembrane helix</keyword>
<evidence type="ECO:0000313" key="5">
    <source>
        <dbReference type="EMBL" id="KAK4082157.1"/>
    </source>
</evidence>
<evidence type="ECO:0000256" key="1">
    <source>
        <dbReference type="SAM" id="Coils"/>
    </source>
</evidence>
<dbReference type="SMART" id="SM00582">
    <property type="entry name" value="RPR"/>
    <property type="match status" value="1"/>
</dbReference>
<keyword evidence="1" id="KW-0175">Coiled coil</keyword>
<dbReference type="Gene3D" id="1.25.40.90">
    <property type="match status" value="1"/>
</dbReference>
<feature type="coiled-coil region" evidence="1">
    <location>
        <begin position="278"/>
        <end position="305"/>
    </location>
</feature>
<dbReference type="Pfam" id="PF04818">
    <property type="entry name" value="CID"/>
    <property type="match status" value="2"/>
</dbReference>
<dbReference type="GO" id="GO:0099122">
    <property type="term" value="F:RNA polymerase II C-terminal domain binding"/>
    <property type="evidence" value="ECO:0007669"/>
    <property type="project" value="InterPro"/>
</dbReference>
<evidence type="ECO:0000259" key="4">
    <source>
        <dbReference type="PROSITE" id="PS51391"/>
    </source>
</evidence>
<accession>A0AAE1M1T9</accession>
<dbReference type="PANTHER" id="PTHR12460:SF0">
    <property type="entry name" value="CID DOMAIN-CONTAINING PROTEIN-RELATED"/>
    <property type="match status" value="1"/>
</dbReference>
<reference evidence="5" key="1">
    <citation type="submission" date="2023-11" db="EMBL/GenBank/DDBJ databases">
        <title>The genome sequences of three competitors of mushroom-forming fungi.</title>
        <authorList>
            <person name="Beijen E."/>
            <person name="Ohm R.A."/>
        </authorList>
    </citation>
    <scope>NUCLEOTIDE SEQUENCE</scope>
    <source>
        <strain evidence="5">CBS 100526</strain>
    </source>
</reference>
<name>A0AAE1M1T9_9HYPO</name>
<gene>
    <name evidence="5" type="ORF">Triagg1_1969</name>
</gene>
<dbReference type="InterPro" id="IPR006569">
    <property type="entry name" value="CID_dom"/>
</dbReference>
<evidence type="ECO:0000256" key="2">
    <source>
        <dbReference type="SAM" id="MobiDB-lite"/>
    </source>
</evidence>
<dbReference type="GO" id="GO:0031124">
    <property type="term" value="P:mRNA 3'-end processing"/>
    <property type="evidence" value="ECO:0007669"/>
    <property type="project" value="InterPro"/>
</dbReference>
<keyword evidence="3" id="KW-0812">Transmembrane</keyword>
<protein>
    <recommendedName>
        <fullName evidence="4">CID domain-containing protein</fullName>
    </recommendedName>
</protein>
<organism evidence="5 6">
    <name type="scientific">Trichoderma aggressivum f. europaeum</name>
    <dbReference type="NCBI Taxonomy" id="173218"/>
    <lineage>
        <taxon>Eukaryota</taxon>
        <taxon>Fungi</taxon>
        <taxon>Dikarya</taxon>
        <taxon>Ascomycota</taxon>
        <taxon>Pezizomycotina</taxon>
        <taxon>Sordariomycetes</taxon>
        <taxon>Hypocreomycetidae</taxon>
        <taxon>Hypocreales</taxon>
        <taxon>Hypocreaceae</taxon>
        <taxon>Trichoderma</taxon>
    </lineage>
</organism>
<feature type="compositionally biased region" description="Polar residues" evidence="2">
    <location>
        <begin position="379"/>
        <end position="394"/>
    </location>
</feature>
<feature type="domain" description="CID" evidence="4">
    <location>
        <begin position="1"/>
        <end position="165"/>
    </location>
</feature>
<comment type="caution">
    <text evidence="5">The sequence shown here is derived from an EMBL/GenBank/DDBJ whole genome shotgun (WGS) entry which is preliminary data.</text>
</comment>
<proteinExistence type="predicted"/>
<dbReference type="PANTHER" id="PTHR12460">
    <property type="entry name" value="CYCLIN-DEPENDENT KINASE INHIBITOR-RELATED PROTEIN"/>
    <property type="match status" value="1"/>
</dbReference>
<dbReference type="InterPro" id="IPR008942">
    <property type="entry name" value="ENTH_VHS"/>
</dbReference>
<dbReference type="PROSITE" id="PS51391">
    <property type="entry name" value="CID"/>
    <property type="match status" value="1"/>
</dbReference>
<dbReference type="Proteomes" id="UP001273209">
    <property type="component" value="Unassembled WGS sequence"/>
</dbReference>
<keyword evidence="3" id="KW-0472">Membrane</keyword>
<dbReference type="SUPFAM" id="SSF48464">
    <property type="entry name" value="ENTH/VHS domain"/>
    <property type="match status" value="1"/>
</dbReference>
<dbReference type="CDD" id="cd17003">
    <property type="entry name" value="CID_Rtt103"/>
    <property type="match status" value="1"/>
</dbReference>
<evidence type="ECO:0000256" key="3">
    <source>
        <dbReference type="SAM" id="Phobius"/>
    </source>
</evidence>
<feature type="region of interest" description="Disordered" evidence="2">
    <location>
        <begin position="311"/>
        <end position="415"/>
    </location>
</feature>
<dbReference type="InterPro" id="IPR047883">
    <property type="entry name" value="Rtt103-like_CID"/>
</dbReference>
<feature type="transmembrane region" description="Helical" evidence="3">
    <location>
        <begin position="58"/>
        <end position="78"/>
    </location>
</feature>
<dbReference type="EMBL" id="JAWRVG010000005">
    <property type="protein sequence ID" value="KAK4082157.1"/>
    <property type="molecule type" value="Genomic_DNA"/>
</dbReference>
<evidence type="ECO:0000313" key="6">
    <source>
        <dbReference type="Proteomes" id="UP001273209"/>
    </source>
</evidence>
<keyword evidence="6" id="KW-1185">Reference proteome</keyword>
<dbReference type="RefSeq" id="XP_062758825.1">
    <property type="nucleotide sequence ID" value="XM_062896097.1"/>
</dbReference>
<dbReference type="AlphaFoldDB" id="A0AAE1M1T9"/>